<protein>
    <recommendedName>
        <fullName evidence="4">DUF983 domain-containing protein</fullName>
    </recommendedName>
</protein>
<dbReference type="RefSeq" id="WP_379683916.1">
    <property type="nucleotide sequence ID" value="NZ_JBHLYW010000001.1"/>
</dbReference>
<keyword evidence="1" id="KW-0812">Transmembrane</keyword>
<organism evidence="2 3">
    <name type="scientific">Flavobacterium procerum</name>
    <dbReference type="NCBI Taxonomy" id="1455569"/>
    <lineage>
        <taxon>Bacteria</taxon>
        <taxon>Pseudomonadati</taxon>
        <taxon>Bacteroidota</taxon>
        <taxon>Flavobacteriia</taxon>
        <taxon>Flavobacteriales</taxon>
        <taxon>Flavobacteriaceae</taxon>
        <taxon>Flavobacterium</taxon>
    </lineage>
</organism>
<reference evidence="2 3" key="1">
    <citation type="submission" date="2024-09" db="EMBL/GenBank/DDBJ databases">
        <authorList>
            <person name="Sun Q."/>
            <person name="Mori K."/>
        </authorList>
    </citation>
    <scope>NUCLEOTIDE SEQUENCE [LARGE SCALE GENOMIC DNA]</scope>
    <source>
        <strain evidence="2 3">CGMCC 1.12926</strain>
    </source>
</reference>
<comment type="caution">
    <text evidence="2">The sequence shown here is derived from an EMBL/GenBank/DDBJ whole genome shotgun (WGS) entry which is preliminary data.</text>
</comment>
<evidence type="ECO:0000256" key="1">
    <source>
        <dbReference type="SAM" id="Phobius"/>
    </source>
</evidence>
<dbReference type="Proteomes" id="UP001589734">
    <property type="component" value="Unassembled WGS sequence"/>
</dbReference>
<keyword evidence="1" id="KW-1133">Transmembrane helix</keyword>
<name>A0ABV6BJ27_9FLAO</name>
<proteinExistence type="predicted"/>
<evidence type="ECO:0008006" key="4">
    <source>
        <dbReference type="Google" id="ProtNLM"/>
    </source>
</evidence>
<keyword evidence="3" id="KW-1185">Reference proteome</keyword>
<evidence type="ECO:0000313" key="3">
    <source>
        <dbReference type="Proteomes" id="UP001589734"/>
    </source>
</evidence>
<evidence type="ECO:0000313" key="2">
    <source>
        <dbReference type="EMBL" id="MFC0075421.1"/>
    </source>
</evidence>
<sequence length="164" mass="18448">MIENYSFNEPYKRFEPHETKCTYCGEAHMKTMQDCYFIPLFVTNDRTNIIVYSSVSYSKILIGIPRCSSCRNIHETSSSKAIWIGVGVAIAGIAFLVYNFMSLPPMVTIIGFFAVIFGAVFGSQKLTETFVANHDIYTKRDGAETNEVVRDLVLAGWSFKQPTA</sequence>
<dbReference type="EMBL" id="JBHLYW010000001">
    <property type="protein sequence ID" value="MFC0075421.1"/>
    <property type="molecule type" value="Genomic_DNA"/>
</dbReference>
<keyword evidence="1" id="KW-0472">Membrane</keyword>
<feature type="transmembrane region" description="Helical" evidence="1">
    <location>
        <begin position="106"/>
        <end position="123"/>
    </location>
</feature>
<feature type="transmembrane region" description="Helical" evidence="1">
    <location>
        <begin position="81"/>
        <end position="100"/>
    </location>
</feature>
<gene>
    <name evidence="2" type="ORF">ACFFLS_00090</name>
</gene>
<accession>A0ABV6BJ27</accession>